<name>A0A1Y6HN20_9XANT</name>
<dbReference type="AlphaFoldDB" id="A0A1Y6HN20"/>
<evidence type="ECO:0000313" key="3">
    <source>
        <dbReference type="Proteomes" id="UP000195953"/>
    </source>
</evidence>
<dbReference type="RefSeq" id="WP_002802506.1">
    <property type="nucleotide sequence ID" value="NZ_JAUBKZ010000042.1"/>
</dbReference>
<sequence length="169" mass="19712">MTWRTPSSLKWLIVKHSRLQGEVELLRREAEELDSQVVAQRQRLERAEKNLLAIETSLGMHEVQVDVGDIAAVIPHVNQPIYRHGDLTRNLYAALRIAGDWLTTGELVERLTGHTYENCDRKLYERIRRSFRKRLTSLVSKGSVEREFSQGTTDCRQNHTRWRLLSGRH</sequence>
<protein>
    <submittedName>
        <fullName evidence="2">Uncharacterized protein</fullName>
    </submittedName>
</protein>
<evidence type="ECO:0000313" key="2">
    <source>
        <dbReference type="EMBL" id="SMR04747.1"/>
    </source>
</evidence>
<accession>A0A1Y6HN20</accession>
<organism evidence="2 3">
    <name type="scientific">Xanthomonas fragariae</name>
    <dbReference type="NCBI Taxonomy" id="48664"/>
    <lineage>
        <taxon>Bacteria</taxon>
        <taxon>Pseudomonadati</taxon>
        <taxon>Pseudomonadota</taxon>
        <taxon>Gammaproteobacteria</taxon>
        <taxon>Lysobacterales</taxon>
        <taxon>Lysobacteraceae</taxon>
        <taxon>Xanthomonas</taxon>
    </lineage>
</organism>
<gene>
    <name evidence="2" type="ORF">PD5205_03472</name>
</gene>
<evidence type="ECO:0000256" key="1">
    <source>
        <dbReference type="SAM" id="Coils"/>
    </source>
</evidence>
<dbReference type="Proteomes" id="UP000195953">
    <property type="component" value="Chromosome 1"/>
</dbReference>
<feature type="coiled-coil region" evidence="1">
    <location>
        <begin position="16"/>
        <end position="57"/>
    </location>
</feature>
<dbReference type="KEGG" id="xfr:BER92_16885"/>
<dbReference type="EMBL" id="LT853885">
    <property type="protein sequence ID" value="SMR04747.1"/>
    <property type="molecule type" value="Genomic_DNA"/>
</dbReference>
<reference evidence="2 3" key="1">
    <citation type="submission" date="2017-05" db="EMBL/GenBank/DDBJ databases">
        <authorList>
            <person name="Song R."/>
            <person name="Chenine A.L."/>
            <person name="Ruprecht R.M."/>
        </authorList>
    </citation>
    <scope>NUCLEOTIDE SEQUENCE [LARGE SCALE GENOMIC DNA]</scope>
    <source>
        <strain evidence="2">PD5205</strain>
    </source>
</reference>
<keyword evidence="1" id="KW-0175">Coiled coil</keyword>
<proteinExistence type="predicted"/>